<proteinExistence type="predicted"/>
<name>A0ABU6ZIQ7_9FABA</name>
<evidence type="ECO:0000313" key="3">
    <source>
        <dbReference type="Proteomes" id="UP001341840"/>
    </source>
</evidence>
<feature type="region of interest" description="Disordered" evidence="1">
    <location>
        <begin position="77"/>
        <end position="138"/>
    </location>
</feature>
<feature type="region of interest" description="Disordered" evidence="1">
    <location>
        <begin position="1"/>
        <end position="41"/>
    </location>
</feature>
<dbReference type="Proteomes" id="UP001341840">
    <property type="component" value="Unassembled WGS sequence"/>
</dbReference>
<feature type="compositionally biased region" description="Basic and acidic residues" evidence="1">
    <location>
        <begin position="1"/>
        <end position="34"/>
    </location>
</feature>
<feature type="compositionally biased region" description="Basic and acidic residues" evidence="1">
    <location>
        <begin position="109"/>
        <end position="138"/>
    </location>
</feature>
<protein>
    <submittedName>
        <fullName evidence="2">Uncharacterized protein</fullName>
    </submittedName>
</protein>
<gene>
    <name evidence="2" type="ORF">PIB30_058256</name>
</gene>
<evidence type="ECO:0000256" key="1">
    <source>
        <dbReference type="SAM" id="MobiDB-lite"/>
    </source>
</evidence>
<sequence>MEREEETSRVQETEVTHAEDREGAALDWANEERNGSPTKTKTIQDDRITKDVIKETCFGECNGPSREDGALKVLGQEHHSKSDPLFPPGFEGWEGKRTGTEGVNVENPVTKEREREEGQVERQIGKAEKMWKERKGED</sequence>
<accession>A0ABU6ZIQ7</accession>
<organism evidence="2 3">
    <name type="scientific">Stylosanthes scabra</name>
    <dbReference type="NCBI Taxonomy" id="79078"/>
    <lineage>
        <taxon>Eukaryota</taxon>
        <taxon>Viridiplantae</taxon>
        <taxon>Streptophyta</taxon>
        <taxon>Embryophyta</taxon>
        <taxon>Tracheophyta</taxon>
        <taxon>Spermatophyta</taxon>
        <taxon>Magnoliopsida</taxon>
        <taxon>eudicotyledons</taxon>
        <taxon>Gunneridae</taxon>
        <taxon>Pentapetalae</taxon>
        <taxon>rosids</taxon>
        <taxon>fabids</taxon>
        <taxon>Fabales</taxon>
        <taxon>Fabaceae</taxon>
        <taxon>Papilionoideae</taxon>
        <taxon>50 kb inversion clade</taxon>
        <taxon>dalbergioids sensu lato</taxon>
        <taxon>Dalbergieae</taxon>
        <taxon>Pterocarpus clade</taxon>
        <taxon>Stylosanthes</taxon>
    </lineage>
</organism>
<reference evidence="2 3" key="1">
    <citation type="journal article" date="2023" name="Plants (Basel)">
        <title>Bridging the Gap: Combining Genomics and Transcriptomics Approaches to Understand Stylosanthes scabra, an Orphan Legume from the Brazilian Caatinga.</title>
        <authorList>
            <person name="Ferreira-Neto J.R.C."/>
            <person name="da Silva M.D."/>
            <person name="Binneck E."/>
            <person name="de Melo N.F."/>
            <person name="da Silva R.H."/>
            <person name="de Melo A.L.T.M."/>
            <person name="Pandolfi V."/>
            <person name="Bustamante F.O."/>
            <person name="Brasileiro-Vidal A.C."/>
            <person name="Benko-Iseppon A.M."/>
        </authorList>
    </citation>
    <scope>NUCLEOTIDE SEQUENCE [LARGE SCALE GENOMIC DNA]</scope>
    <source>
        <tissue evidence="2">Leaves</tissue>
    </source>
</reference>
<comment type="caution">
    <text evidence="2">The sequence shown here is derived from an EMBL/GenBank/DDBJ whole genome shotgun (WGS) entry which is preliminary data.</text>
</comment>
<keyword evidence="3" id="KW-1185">Reference proteome</keyword>
<evidence type="ECO:0000313" key="2">
    <source>
        <dbReference type="EMBL" id="MED6221807.1"/>
    </source>
</evidence>
<dbReference type="EMBL" id="JASCZI010272347">
    <property type="protein sequence ID" value="MED6221807.1"/>
    <property type="molecule type" value="Genomic_DNA"/>
</dbReference>